<dbReference type="Gene3D" id="1.10.600.10">
    <property type="entry name" value="Farnesyl Diphosphate Synthase"/>
    <property type="match status" value="1"/>
</dbReference>
<sequence>MAVMSDAPSDLDALVRRVDPDRWLSSRFIGDAQARADVVVLYAYDHELARAPKVASNALLGEIRLTWWAEVLAEIFEHRPVRHHPTAQALAELVARRSLPRPPLEAMIDARYRELDPAPMNEAEGLDWARDTGGRTAELAATVLDPAADAQLALAGGSAWALARRLPDAPDLQPAFERVLEAARSASRSLSVAAFPAVAHATFAADRARGVQRPELTSRLRLIAAVARGRI</sequence>
<dbReference type="Pfam" id="PF00494">
    <property type="entry name" value="SQS_PSY"/>
    <property type="match status" value="1"/>
</dbReference>
<dbReference type="SUPFAM" id="SSF48576">
    <property type="entry name" value="Terpenoid synthases"/>
    <property type="match status" value="1"/>
</dbReference>
<dbReference type="InterPro" id="IPR002060">
    <property type="entry name" value="Squ/phyt_synthse"/>
</dbReference>
<accession>A0A328B2I5</accession>
<evidence type="ECO:0000313" key="2">
    <source>
        <dbReference type="Proteomes" id="UP000249842"/>
    </source>
</evidence>
<proteinExistence type="predicted"/>
<dbReference type="InterPro" id="IPR008949">
    <property type="entry name" value="Isoprenoid_synthase_dom_sf"/>
</dbReference>
<protein>
    <submittedName>
        <fullName evidence="1">Phytoene/squalene synthase family protein</fullName>
    </submittedName>
</protein>
<dbReference type="AlphaFoldDB" id="A0A328B2I5"/>
<keyword evidence="2" id="KW-1185">Reference proteome</keyword>
<dbReference type="EMBL" id="QFYP01000001">
    <property type="protein sequence ID" value="RAK61037.1"/>
    <property type="molecule type" value="Genomic_DNA"/>
</dbReference>
<organism evidence="1 2">
    <name type="scientific">Phenylobacterium hankyongense</name>
    <dbReference type="NCBI Taxonomy" id="1813876"/>
    <lineage>
        <taxon>Bacteria</taxon>
        <taxon>Pseudomonadati</taxon>
        <taxon>Pseudomonadota</taxon>
        <taxon>Alphaproteobacteria</taxon>
        <taxon>Caulobacterales</taxon>
        <taxon>Caulobacteraceae</taxon>
        <taxon>Phenylobacterium</taxon>
    </lineage>
</organism>
<comment type="caution">
    <text evidence="1">The sequence shown here is derived from an EMBL/GenBank/DDBJ whole genome shotgun (WGS) entry which is preliminary data.</text>
</comment>
<evidence type="ECO:0000313" key="1">
    <source>
        <dbReference type="EMBL" id="RAK61037.1"/>
    </source>
</evidence>
<dbReference type="Proteomes" id="UP000249842">
    <property type="component" value="Unassembled WGS sequence"/>
</dbReference>
<gene>
    <name evidence="1" type="ORF">DJ021_15075</name>
</gene>
<reference evidence="2" key="1">
    <citation type="submission" date="2018-05" db="EMBL/GenBank/DDBJ databases">
        <authorList>
            <person name="Li X."/>
        </authorList>
    </citation>
    <scope>NUCLEOTIDE SEQUENCE [LARGE SCALE GENOMIC DNA]</scope>
    <source>
        <strain evidence="2">HKS-05</strain>
    </source>
</reference>
<name>A0A328B2I5_9CAUL</name>